<dbReference type="Proteomes" id="UP000580250">
    <property type="component" value="Unassembled WGS sequence"/>
</dbReference>
<dbReference type="AlphaFoldDB" id="A0A6V7WKD1"/>
<reference evidence="1 2" key="1">
    <citation type="submission" date="2020-08" db="EMBL/GenBank/DDBJ databases">
        <authorList>
            <person name="Koutsovoulos G."/>
            <person name="Danchin GJ E."/>
        </authorList>
    </citation>
    <scope>NUCLEOTIDE SEQUENCE [LARGE SCALE GENOMIC DNA]</scope>
</reference>
<evidence type="ECO:0000313" key="1">
    <source>
        <dbReference type="EMBL" id="CAD2187461.1"/>
    </source>
</evidence>
<dbReference type="EMBL" id="CAJEWN010000639">
    <property type="protein sequence ID" value="CAD2187461.1"/>
    <property type="molecule type" value="Genomic_DNA"/>
</dbReference>
<protein>
    <submittedName>
        <fullName evidence="1">Uncharacterized protein</fullName>
    </submittedName>
</protein>
<sequence length="115" mass="13692">MDISSLEQKEKEMALMQAELNEFVLEQLDKYIAVGISNKVEEEWRKIESRNYEIEGNLEKYIQHINWLKGKITDFIIKSLLEPEKPDITKAERDQILKIRVNLSVGEYIYMYGFF</sequence>
<accession>A0A6V7WKD1</accession>
<evidence type="ECO:0000313" key="2">
    <source>
        <dbReference type="Proteomes" id="UP000580250"/>
    </source>
</evidence>
<gene>
    <name evidence="1" type="ORF">MENT_LOCUS40050</name>
</gene>
<comment type="caution">
    <text evidence="1">The sequence shown here is derived from an EMBL/GenBank/DDBJ whole genome shotgun (WGS) entry which is preliminary data.</text>
</comment>
<proteinExistence type="predicted"/>
<name>A0A6V7WKD1_MELEN</name>
<organism evidence="1 2">
    <name type="scientific">Meloidogyne enterolobii</name>
    <name type="common">Root-knot nematode worm</name>
    <name type="synonym">Meloidogyne mayaguensis</name>
    <dbReference type="NCBI Taxonomy" id="390850"/>
    <lineage>
        <taxon>Eukaryota</taxon>
        <taxon>Metazoa</taxon>
        <taxon>Ecdysozoa</taxon>
        <taxon>Nematoda</taxon>
        <taxon>Chromadorea</taxon>
        <taxon>Rhabditida</taxon>
        <taxon>Tylenchina</taxon>
        <taxon>Tylenchomorpha</taxon>
        <taxon>Tylenchoidea</taxon>
        <taxon>Meloidogynidae</taxon>
        <taxon>Meloidogyninae</taxon>
        <taxon>Meloidogyne</taxon>
    </lineage>
</organism>